<keyword evidence="3" id="KW-0411">Iron-sulfur</keyword>
<dbReference type="Proteomes" id="UP000237797">
    <property type="component" value="Unassembled WGS sequence"/>
</dbReference>
<proteinExistence type="predicted"/>
<dbReference type="AlphaFoldDB" id="A0A2T0LCI2"/>
<accession>A0A2T0LCI2</accession>
<keyword evidence="5" id="KW-0456">Lyase</keyword>
<dbReference type="InterPro" id="IPR006638">
    <property type="entry name" value="Elp3/MiaA/NifB-like_rSAM"/>
</dbReference>
<dbReference type="Gene3D" id="3.80.30.30">
    <property type="match status" value="1"/>
</dbReference>
<evidence type="ECO:0000256" key="3">
    <source>
        <dbReference type="ARBA" id="ARBA00023014"/>
    </source>
</evidence>
<sequence length="324" mass="37329">MWYIRNKCSYLGGIPMAGRTPRRLFPKRSKSVLNRVEGMPFNWSINPYRGCSHGCHFCYARPTHSYLGFHADDSFQHNVIVKRDAAEVLYRELKRGKWKGGVVAVGTATDPYQPVEGKWKLTRSILKVLRDFRIPTSITTRSPLILRDRDILREMVLTSVNISLSTLDEGVWRLTEPASPHPKQRLEAVRKLNGEGIPAGLFLAPILPYLSDTDEQLRSYMIAARECGARFVVPSVLRLQPAVKSWFFRRIQAAFPREYPHLVRLYEGSLPPDEYRTELYSRVRRHMREVGFINEPSRGEGTALTQEVGREEMLREEPVQLSLF</sequence>
<keyword evidence="2" id="KW-0408">Iron</keyword>
<evidence type="ECO:0000313" key="5">
    <source>
        <dbReference type="EMBL" id="PRX39710.1"/>
    </source>
</evidence>
<evidence type="ECO:0000259" key="4">
    <source>
        <dbReference type="PROSITE" id="PS51918"/>
    </source>
</evidence>
<dbReference type="PANTHER" id="PTHR43432:SF3">
    <property type="entry name" value="SLR0285 PROTEIN"/>
    <property type="match status" value="1"/>
</dbReference>
<dbReference type="SFLD" id="SFLDS00029">
    <property type="entry name" value="Radical_SAM"/>
    <property type="match status" value="1"/>
</dbReference>
<evidence type="ECO:0000256" key="2">
    <source>
        <dbReference type="ARBA" id="ARBA00023004"/>
    </source>
</evidence>
<dbReference type="SMART" id="SM00729">
    <property type="entry name" value="Elp3"/>
    <property type="match status" value="1"/>
</dbReference>
<dbReference type="SFLD" id="SFLDG01084">
    <property type="entry name" value="Uncharacterised_Radical_SAM_Su"/>
    <property type="match status" value="1"/>
</dbReference>
<evidence type="ECO:0000313" key="6">
    <source>
        <dbReference type="Proteomes" id="UP000237797"/>
    </source>
</evidence>
<reference evidence="5 6" key="1">
    <citation type="submission" date="2018-03" db="EMBL/GenBank/DDBJ databases">
        <title>Genomic Encyclopedia of Archaeal and Bacterial Type Strains, Phase II (KMG-II): from individual species to whole genera.</title>
        <authorList>
            <person name="Goeker M."/>
        </authorList>
    </citation>
    <scope>NUCLEOTIDE SEQUENCE [LARGE SCALE GENOMIC DNA]</scope>
    <source>
        <strain evidence="5 6">DSM 44946</strain>
    </source>
</reference>
<dbReference type="InterPro" id="IPR040086">
    <property type="entry name" value="MJ0683-like"/>
</dbReference>
<comment type="caution">
    <text evidence="5">The sequence shown here is derived from an EMBL/GenBank/DDBJ whole genome shotgun (WGS) entry which is preliminary data.</text>
</comment>
<dbReference type="GO" id="GO:0051536">
    <property type="term" value="F:iron-sulfur cluster binding"/>
    <property type="evidence" value="ECO:0007669"/>
    <property type="project" value="UniProtKB-KW"/>
</dbReference>
<dbReference type="CDD" id="cd01335">
    <property type="entry name" value="Radical_SAM"/>
    <property type="match status" value="1"/>
</dbReference>
<gene>
    <name evidence="5" type="ORF">CLV97_12137</name>
</gene>
<dbReference type="PANTHER" id="PTHR43432">
    <property type="entry name" value="SLR0285 PROTEIN"/>
    <property type="match status" value="1"/>
</dbReference>
<protein>
    <submittedName>
        <fullName evidence="5">DNA repair photolyase</fullName>
    </submittedName>
</protein>
<name>A0A2T0LCI2_9BACL</name>
<feature type="domain" description="Radical SAM core" evidence="4">
    <location>
        <begin position="37"/>
        <end position="281"/>
    </location>
</feature>
<dbReference type="EMBL" id="PVNE01000021">
    <property type="protein sequence ID" value="PRX39710.1"/>
    <property type="molecule type" value="Genomic_DNA"/>
</dbReference>
<dbReference type="GO" id="GO:0046872">
    <property type="term" value="F:metal ion binding"/>
    <property type="evidence" value="ECO:0007669"/>
    <property type="project" value="UniProtKB-KW"/>
</dbReference>
<dbReference type="PROSITE" id="PS51918">
    <property type="entry name" value="RADICAL_SAM"/>
    <property type="match status" value="1"/>
</dbReference>
<dbReference type="InterPro" id="IPR058240">
    <property type="entry name" value="rSAM_sf"/>
</dbReference>
<dbReference type="SUPFAM" id="SSF102114">
    <property type="entry name" value="Radical SAM enzymes"/>
    <property type="match status" value="1"/>
</dbReference>
<dbReference type="GO" id="GO:0016829">
    <property type="term" value="F:lyase activity"/>
    <property type="evidence" value="ECO:0007669"/>
    <property type="project" value="UniProtKB-KW"/>
</dbReference>
<keyword evidence="6" id="KW-1185">Reference proteome</keyword>
<dbReference type="Pfam" id="PF04055">
    <property type="entry name" value="Radical_SAM"/>
    <property type="match status" value="1"/>
</dbReference>
<keyword evidence="1" id="KW-0479">Metal-binding</keyword>
<dbReference type="InterPro" id="IPR007197">
    <property type="entry name" value="rSAM"/>
</dbReference>
<evidence type="ECO:0000256" key="1">
    <source>
        <dbReference type="ARBA" id="ARBA00022723"/>
    </source>
</evidence>
<organism evidence="5 6">
    <name type="scientific">Planifilum fimeticola</name>
    <dbReference type="NCBI Taxonomy" id="201975"/>
    <lineage>
        <taxon>Bacteria</taxon>
        <taxon>Bacillati</taxon>
        <taxon>Bacillota</taxon>
        <taxon>Bacilli</taxon>
        <taxon>Bacillales</taxon>
        <taxon>Thermoactinomycetaceae</taxon>
        <taxon>Planifilum</taxon>
    </lineage>
</organism>